<dbReference type="Pfam" id="PF00107">
    <property type="entry name" value="ADH_zinc_N"/>
    <property type="match status" value="1"/>
</dbReference>
<dbReference type="InterPro" id="IPR036291">
    <property type="entry name" value="NAD(P)-bd_dom_sf"/>
</dbReference>
<dbReference type="SUPFAM" id="SSF51735">
    <property type="entry name" value="NAD(P)-binding Rossmann-fold domains"/>
    <property type="match status" value="1"/>
</dbReference>
<evidence type="ECO:0000259" key="7">
    <source>
        <dbReference type="Pfam" id="PF08240"/>
    </source>
</evidence>
<keyword evidence="4" id="KW-0560">Oxidoreductase</keyword>
<name>A0A175VXU8_9PEZI</name>
<dbReference type="CDD" id="cd08284">
    <property type="entry name" value="FDH_like_2"/>
    <property type="match status" value="1"/>
</dbReference>
<feature type="domain" description="Alcohol dehydrogenase-like C-terminal" evidence="6">
    <location>
        <begin position="216"/>
        <end position="344"/>
    </location>
</feature>
<sequence>MSSLPATMKAVVFHGPREVSVEDRPVPKCKYLPTTYQLLSGLRHENVLLTMQMRIAVRHPKDIIVKVQATALCGSELHVFRGHQPSETGFIMGHEFVGTVVEAGSGVENIKLGDKVVAPFTVSCMECFYCTHGNSSRCTHCLLFGCAALDGGQAEYVRVPYADGTVVRAPVEISDSALILMADIFPTGFFGATNAFSLLRPQPPSEATVVVVGCGPVGLCAIVSALEYRPRHLFAVDSVPSRLKLARQLGAEPLNFLDGKEAMLRRVKEVTEGRGADAVIEVVGLSPALRTAFDLLRPFGVISSIGVHNAEIPWNGAEAYGKNLRIQMGRCPVRSIFNEALPVLARNQDKFSFMFDKIMPLLDAVEGYDLFDNMKVQKVIFKP</sequence>
<reference evidence="8 9" key="1">
    <citation type="journal article" date="2016" name="Genome Announc.">
        <title>Genome Sequence of Madurella mycetomatis mm55, Isolated from a Human Mycetoma Case in Sudan.</title>
        <authorList>
            <person name="Smit S."/>
            <person name="Derks M.F."/>
            <person name="Bervoets S."/>
            <person name="Fahal A."/>
            <person name="van Leeuwen W."/>
            <person name="van Belkum A."/>
            <person name="van de Sande W.W."/>
        </authorList>
    </citation>
    <scope>NUCLEOTIDE SEQUENCE [LARGE SCALE GENOMIC DNA]</scope>
    <source>
        <strain evidence="9">mm55</strain>
    </source>
</reference>
<dbReference type="SUPFAM" id="SSF50129">
    <property type="entry name" value="GroES-like"/>
    <property type="match status" value="1"/>
</dbReference>
<dbReference type="InterPro" id="IPR013149">
    <property type="entry name" value="ADH-like_C"/>
</dbReference>
<keyword evidence="3 5" id="KW-0862">Zinc</keyword>
<evidence type="ECO:0000256" key="4">
    <source>
        <dbReference type="ARBA" id="ARBA00023002"/>
    </source>
</evidence>
<evidence type="ECO:0000256" key="1">
    <source>
        <dbReference type="ARBA" id="ARBA00001947"/>
    </source>
</evidence>
<evidence type="ECO:0000313" key="8">
    <source>
        <dbReference type="EMBL" id="KXX76183.1"/>
    </source>
</evidence>
<dbReference type="VEuPathDB" id="FungiDB:MMYC01_207729"/>
<evidence type="ECO:0000256" key="5">
    <source>
        <dbReference type="RuleBase" id="RU361277"/>
    </source>
</evidence>
<evidence type="ECO:0000256" key="3">
    <source>
        <dbReference type="ARBA" id="ARBA00022833"/>
    </source>
</evidence>
<dbReference type="OrthoDB" id="442947at2759"/>
<dbReference type="Gene3D" id="3.90.180.10">
    <property type="entry name" value="Medium-chain alcohol dehydrogenases, catalytic domain"/>
    <property type="match status" value="1"/>
</dbReference>
<proteinExistence type="inferred from homology"/>
<dbReference type="GO" id="GO:0008270">
    <property type="term" value="F:zinc ion binding"/>
    <property type="evidence" value="ECO:0007669"/>
    <property type="project" value="InterPro"/>
</dbReference>
<dbReference type="STRING" id="100816.A0A175VXU8"/>
<evidence type="ECO:0000256" key="2">
    <source>
        <dbReference type="ARBA" id="ARBA00022723"/>
    </source>
</evidence>
<gene>
    <name evidence="8" type="ORF">MMYC01_207729</name>
</gene>
<dbReference type="GO" id="GO:0016491">
    <property type="term" value="F:oxidoreductase activity"/>
    <property type="evidence" value="ECO:0007669"/>
    <property type="project" value="UniProtKB-KW"/>
</dbReference>
<dbReference type="Pfam" id="PF08240">
    <property type="entry name" value="ADH_N"/>
    <property type="match status" value="1"/>
</dbReference>
<dbReference type="AlphaFoldDB" id="A0A175VXU8"/>
<evidence type="ECO:0000259" key="6">
    <source>
        <dbReference type="Pfam" id="PF00107"/>
    </source>
</evidence>
<dbReference type="PANTHER" id="PTHR42813">
    <property type="entry name" value="ZINC-TYPE ALCOHOL DEHYDROGENASE-LIKE"/>
    <property type="match status" value="1"/>
</dbReference>
<keyword evidence="9" id="KW-1185">Reference proteome</keyword>
<comment type="cofactor">
    <cofactor evidence="1 5">
        <name>Zn(2+)</name>
        <dbReference type="ChEBI" id="CHEBI:29105"/>
    </cofactor>
</comment>
<dbReference type="InterPro" id="IPR002328">
    <property type="entry name" value="ADH_Zn_CS"/>
</dbReference>
<dbReference type="Proteomes" id="UP000078237">
    <property type="component" value="Unassembled WGS sequence"/>
</dbReference>
<dbReference type="InterPro" id="IPR011032">
    <property type="entry name" value="GroES-like_sf"/>
</dbReference>
<evidence type="ECO:0000313" key="9">
    <source>
        <dbReference type="Proteomes" id="UP000078237"/>
    </source>
</evidence>
<dbReference type="EMBL" id="LCTW02000225">
    <property type="protein sequence ID" value="KXX76183.1"/>
    <property type="molecule type" value="Genomic_DNA"/>
</dbReference>
<comment type="similarity">
    <text evidence="5">Belongs to the zinc-containing alcohol dehydrogenase family.</text>
</comment>
<accession>A0A175VXU8</accession>
<dbReference type="PANTHER" id="PTHR42813:SF2">
    <property type="entry name" value="DEHYDROGENASE, ZINC-CONTAINING, PUTATIVE (AFU_ORTHOLOGUE AFUA_2G02810)-RELATED"/>
    <property type="match status" value="1"/>
</dbReference>
<keyword evidence="2 5" id="KW-0479">Metal-binding</keyword>
<dbReference type="InterPro" id="IPR013154">
    <property type="entry name" value="ADH-like_N"/>
</dbReference>
<feature type="domain" description="Alcohol dehydrogenase-like N-terminal" evidence="7">
    <location>
        <begin position="60"/>
        <end position="163"/>
    </location>
</feature>
<dbReference type="PROSITE" id="PS00059">
    <property type="entry name" value="ADH_ZINC"/>
    <property type="match status" value="1"/>
</dbReference>
<dbReference type="Gene3D" id="3.40.50.720">
    <property type="entry name" value="NAD(P)-binding Rossmann-like Domain"/>
    <property type="match status" value="1"/>
</dbReference>
<organism evidence="8 9">
    <name type="scientific">Madurella mycetomatis</name>
    <dbReference type="NCBI Taxonomy" id="100816"/>
    <lineage>
        <taxon>Eukaryota</taxon>
        <taxon>Fungi</taxon>
        <taxon>Dikarya</taxon>
        <taxon>Ascomycota</taxon>
        <taxon>Pezizomycotina</taxon>
        <taxon>Sordariomycetes</taxon>
        <taxon>Sordariomycetidae</taxon>
        <taxon>Sordariales</taxon>
        <taxon>Sordariales incertae sedis</taxon>
        <taxon>Madurella</taxon>
    </lineage>
</organism>
<comment type="caution">
    <text evidence="8">The sequence shown here is derived from an EMBL/GenBank/DDBJ whole genome shotgun (WGS) entry which is preliminary data.</text>
</comment>
<protein>
    <submittedName>
        <fullName evidence="8">Zinc-type alcohol dehydrogenase-like protein YbdR</fullName>
    </submittedName>
</protein>